<evidence type="ECO:0000256" key="1">
    <source>
        <dbReference type="ARBA" id="ARBA00004141"/>
    </source>
</evidence>
<evidence type="ECO:0000256" key="9">
    <source>
        <dbReference type="ARBA" id="ARBA00023160"/>
    </source>
</evidence>
<sequence>MAAVIGMLIDGYRTINDDWSDPRLKGWPLCGHLWIPIGIVSLYNYFVLKWGPEFMEKRKPFNVDRIMIVYNIIQIVLCSWVTIEAFKMIAWSGDFNWMCEPIDYGDNPKTRRIIRMVWVYYMLKILDLLDTVFIILRKKFNQASFLHIYHHSGMVGLGYVGTNFIAGGHGMSLGLLNNFVHAVMYSYYLLSALRPEYKRSNWMKKKVTQLQMIQFFMLILHFSLPFFQPNCNYPLWICFIILPQYSFMLVLFADFYRKAYGKKVEPAKTQ</sequence>
<evidence type="ECO:0000256" key="4">
    <source>
        <dbReference type="ARBA" id="ARBA00022692"/>
    </source>
</evidence>
<dbReference type="GO" id="GO:0005789">
    <property type="term" value="C:endoplasmic reticulum membrane"/>
    <property type="evidence" value="ECO:0007669"/>
    <property type="project" value="TreeGrafter"/>
</dbReference>
<feature type="transmembrane region" description="Helical" evidence="10">
    <location>
        <begin position="113"/>
        <end position="136"/>
    </location>
</feature>
<dbReference type="EMBL" id="OU963867">
    <property type="protein sequence ID" value="CAH0391946.1"/>
    <property type="molecule type" value="Genomic_DNA"/>
</dbReference>
<dbReference type="OrthoDB" id="434092at2759"/>
<evidence type="ECO:0000313" key="11">
    <source>
        <dbReference type="EMBL" id="CAH0391946.1"/>
    </source>
</evidence>
<keyword evidence="6 10" id="KW-1133">Transmembrane helix</keyword>
<feature type="transmembrane region" description="Helical" evidence="10">
    <location>
        <begin position="68"/>
        <end position="93"/>
    </location>
</feature>
<protein>
    <recommendedName>
        <fullName evidence="10">Elongation of very long chain fatty acids protein</fullName>
        <ecNumber evidence="10">2.3.1.199</ecNumber>
    </recommendedName>
    <alternativeName>
        <fullName evidence="10">Very-long-chain 3-oxoacyl-CoA synthase</fullName>
    </alternativeName>
</protein>
<organism evidence="11 12">
    <name type="scientific">Bemisia tabaci</name>
    <name type="common">Sweetpotato whitefly</name>
    <name type="synonym">Aleurodes tabaci</name>
    <dbReference type="NCBI Taxonomy" id="7038"/>
    <lineage>
        <taxon>Eukaryota</taxon>
        <taxon>Metazoa</taxon>
        <taxon>Ecdysozoa</taxon>
        <taxon>Arthropoda</taxon>
        <taxon>Hexapoda</taxon>
        <taxon>Insecta</taxon>
        <taxon>Pterygota</taxon>
        <taxon>Neoptera</taxon>
        <taxon>Paraneoptera</taxon>
        <taxon>Hemiptera</taxon>
        <taxon>Sternorrhyncha</taxon>
        <taxon>Aleyrodoidea</taxon>
        <taxon>Aleyrodidae</taxon>
        <taxon>Aleyrodinae</taxon>
        <taxon>Bemisia</taxon>
    </lineage>
</organism>
<evidence type="ECO:0000256" key="10">
    <source>
        <dbReference type="RuleBase" id="RU361115"/>
    </source>
</evidence>
<keyword evidence="2 10" id="KW-0444">Lipid biosynthesis</keyword>
<evidence type="ECO:0000256" key="8">
    <source>
        <dbReference type="ARBA" id="ARBA00023136"/>
    </source>
</evidence>
<dbReference type="GO" id="GO:0019367">
    <property type="term" value="P:fatty acid elongation, saturated fatty acid"/>
    <property type="evidence" value="ECO:0007669"/>
    <property type="project" value="TreeGrafter"/>
</dbReference>
<gene>
    <name evidence="11" type="ORF">BEMITA_LOCUS10516</name>
</gene>
<comment type="catalytic activity">
    <reaction evidence="10">
        <text>a very-long-chain acyl-CoA + malonyl-CoA + H(+) = a very-long-chain 3-oxoacyl-CoA + CO2 + CoA</text>
        <dbReference type="Rhea" id="RHEA:32727"/>
        <dbReference type="ChEBI" id="CHEBI:15378"/>
        <dbReference type="ChEBI" id="CHEBI:16526"/>
        <dbReference type="ChEBI" id="CHEBI:57287"/>
        <dbReference type="ChEBI" id="CHEBI:57384"/>
        <dbReference type="ChEBI" id="CHEBI:90725"/>
        <dbReference type="ChEBI" id="CHEBI:90736"/>
        <dbReference type="EC" id="2.3.1.199"/>
    </reaction>
</comment>
<dbReference type="KEGG" id="btab:109033624"/>
<feature type="transmembrane region" description="Helical" evidence="10">
    <location>
        <begin position="26"/>
        <end position="47"/>
    </location>
</feature>
<dbReference type="GO" id="GO:0009922">
    <property type="term" value="F:fatty acid elongase activity"/>
    <property type="evidence" value="ECO:0007669"/>
    <property type="project" value="UniProtKB-EC"/>
</dbReference>
<dbReference type="GO" id="GO:0034626">
    <property type="term" value="P:fatty acid elongation, polyunsaturated fatty acid"/>
    <property type="evidence" value="ECO:0007669"/>
    <property type="project" value="TreeGrafter"/>
</dbReference>
<evidence type="ECO:0000256" key="3">
    <source>
        <dbReference type="ARBA" id="ARBA00022679"/>
    </source>
</evidence>
<evidence type="ECO:0000256" key="7">
    <source>
        <dbReference type="ARBA" id="ARBA00023098"/>
    </source>
</evidence>
<dbReference type="EC" id="2.3.1.199" evidence="10"/>
<reference evidence="11" key="1">
    <citation type="submission" date="2021-12" db="EMBL/GenBank/DDBJ databases">
        <authorList>
            <person name="King R."/>
        </authorList>
    </citation>
    <scope>NUCLEOTIDE SEQUENCE</scope>
</reference>
<keyword evidence="3 10" id="KW-0808">Transferase</keyword>
<keyword evidence="4 10" id="KW-0812">Transmembrane</keyword>
<dbReference type="PANTHER" id="PTHR11157:SF21">
    <property type="entry name" value="ELONGATION OF VERY LONG CHAIN FATTY ACIDS PROTEIN"/>
    <property type="match status" value="1"/>
</dbReference>
<keyword evidence="8 10" id="KW-0472">Membrane</keyword>
<dbReference type="Pfam" id="PF01151">
    <property type="entry name" value="ELO"/>
    <property type="match status" value="1"/>
</dbReference>
<dbReference type="GO" id="GO:0030148">
    <property type="term" value="P:sphingolipid biosynthetic process"/>
    <property type="evidence" value="ECO:0007669"/>
    <property type="project" value="TreeGrafter"/>
</dbReference>
<dbReference type="GO" id="GO:0042761">
    <property type="term" value="P:very long-chain fatty acid biosynthetic process"/>
    <property type="evidence" value="ECO:0007669"/>
    <property type="project" value="TreeGrafter"/>
</dbReference>
<dbReference type="PANTHER" id="PTHR11157">
    <property type="entry name" value="FATTY ACID ACYL TRANSFERASE-RELATED"/>
    <property type="match status" value="1"/>
</dbReference>
<dbReference type="AlphaFoldDB" id="A0A9P0AIE9"/>
<keyword evidence="7 10" id="KW-0443">Lipid metabolism</keyword>
<accession>A0A9P0AIE9</accession>
<feature type="transmembrane region" description="Helical" evidence="10">
    <location>
        <begin position="148"/>
        <end position="166"/>
    </location>
</feature>
<dbReference type="Proteomes" id="UP001152759">
    <property type="component" value="Chromosome 6"/>
</dbReference>
<keyword evidence="5 10" id="KW-0276">Fatty acid metabolism</keyword>
<comment type="similarity">
    <text evidence="10">Belongs to the ELO family.</text>
</comment>
<name>A0A9P0AIE9_BEMTA</name>
<dbReference type="GO" id="GO:0034625">
    <property type="term" value="P:fatty acid elongation, monounsaturated fatty acid"/>
    <property type="evidence" value="ECO:0007669"/>
    <property type="project" value="TreeGrafter"/>
</dbReference>
<feature type="transmembrane region" description="Helical" evidence="10">
    <location>
        <begin position="233"/>
        <end position="253"/>
    </location>
</feature>
<comment type="subcellular location">
    <subcellularLocation>
        <location evidence="1">Membrane</location>
        <topology evidence="1">Multi-pass membrane protein</topology>
    </subcellularLocation>
</comment>
<evidence type="ECO:0000313" key="12">
    <source>
        <dbReference type="Proteomes" id="UP001152759"/>
    </source>
</evidence>
<evidence type="ECO:0000256" key="5">
    <source>
        <dbReference type="ARBA" id="ARBA00022832"/>
    </source>
</evidence>
<evidence type="ECO:0000256" key="2">
    <source>
        <dbReference type="ARBA" id="ARBA00022516"/>
    </source>
</evidence>
<evidence type="ECO:0000256" key="6">
    <source>
        <dbReference type="ARBA" id="ARBA00022989"/>
    </source>
</evidence>
<keyword evidence="9 10" id="KW-0275">Fatty acid biosynthesis</keyword>
<proteinExistence type="inferred from homology"/>
<feature type="transmembrane region" description="Helical" evidence="10">
    <location>
        <begin position="172"/>
        <end position="190"/>
    </location>
</feature>
<dbReference type="InterPro" id="IPR002076">
    <property type="entry name" value="ELO_fam"/>
</dbReference>
<feature type="transmembrane region" description="Helical" evidence="10">
    <location>
        <begin position="210"/>
        <end position="227"/>
    </location>
</feature>
<keyword evidence="12" id="KW-1185">Reference proteome</keyword>